<feature type="transmembrane region" description="Helical" evidence="1">
    <location>
        <begin position="45"/>
        <end position="63"/>
    </location>
</feature>
<organism evidence="2 3">
    <name type="scientific">Aphis glycines</name>
    <name type="common">Soybean aphid</name>
    <dbReference type="NCBI Taxonomy" id="307491"/>
    <lineage>
        <taxon>Eukaryota</taxon>
        <taxon>Metazoa</taxon>
        <taxon>Ecdysozoa</taxon>
        <taxon>Arthropoda</taxon>
        <taxon>Hexapoda</taxon>
        <taxon>Insecta</taxon>
        <taxon>Pterygota</taxon>
        <taxon>Neoptera</taxon>
        <taxon>Paraneoptera</taxon>
        <taxon>Hemiptera</taxon>
        <taxon>Sternorrhyncha</taxon>
        <taxon>Aphidomorpha</taxon>
        <taxon>Aphidoidea</taxon>
        <taxon>Aphididae</taxon>
        <taxon>Aphidini</taxon>
        <taxon>Aphis</taxon>
        <taxon>Aphis</taxon>
    </lineage>
</organism>
<feature type="transmembrane region" description="Helical" evidence="1">
    <location>
        <begin position="141"/>
        <end position="160"/>
    </location>
</feature>
<keyword evidence="1" id="KW-1133">Transmembrane helix</keyword>
<accession>A0A6G0U2W7</accession>
<comment type="caution">
    <text evidence="2">The sequence shown here is derived from an EMBL/GenBank/DDBJ whole genome shotgun (WGS) entry which is preliminary data.</text>
</comment>
<keyword evidence="3" id="KW-1185">Reference proteome</keyword>
<feature type="transmembrane region" description="Helical" evidence="1">
    <location>
        <begin position="78"/>
        <end position="99"/>
    </location>
</feature>
<protein>
    <submittedName>
        <fullName evidence="2">Uncharacterized protein</fullName>
    </submittedName>
</protein>
<evidence type="ECO:0000313" key="3">
    <source>
        <dbReference type="Proteomes" id="UP000475862"/>
    </source>
</evidence>
<proteinExistence type="predicted"/>
<evidence type="ECO:0000256" key="1">
    <source>
        <dbReference type="SAM" id="Phobius"/>
    </source>
</evidence>
<keyword evidence="1" id="KW-0812">Transmembrane</keyword>
<sequence length="342" mass="39828">MPSPKVCFASPENLMFKNTVKAYGIFCVKYYIEVRTTTLVKPKKHVIFAVVNLILLIDRIFLYGEDELSISTETKCSLLGFLAILSIVSSTSNYVVMNIEKIKNIKKKTKILPILYIFVQFGSHAMRMYNTSMQENRSNRSRNLIMFHLIYSFNANRLLIRHRNEWLYNKSEKILIKRLETMIFCFCLTHMQHRRFWGIISKTWESRPQADFFKTSNRFIYVYNPKLRVLKQKITASNLLNLFQPNRIVISIQTSLNAGQHWDGTAVTCVTHKLIFISETKQEKKIAALGYSPVSLMDNLETTDLLTQLGQYRINILTFDTISYSNQRSTSFIIIALLVNKI</sequence>
<name>A0A6G0U2W7_APHGL</name>
<gene>
    <name evidence="2" type="ORF">AGLY_003194</name>
</gene>
<feature type="transmembrane region" description="Helical" evidence="1">
    <location>
        <begin position="111"/>
        <end position="129"/>
    </location>
</feature>
<evidence type="ECO:0000313" key="2">
    <source>
        <dbReference type="EMBL" id="KAE9543283.1"/>
    </source>
</evidence>
<keyword evidence="1" id="KW-0472">Membrane</keyword>
<dbReference type="Proteomes" id="UP000475862">
    <property type="component" value="Unassembled WGS sequence"/>
</dbReference>
<reference evidence="2 3" key="1">
    <citation type="submission" date="2019-08" db="EMBL/GenBank/DDBJ databases">
        <title>The genome of the soybean aphid Biotype 1, its phylome, world population structure and adaptation to the North American continent.</title>
        <authorList>
            <person name="Giordano R."/>
            <person name="Donthu R.K."/>
            <person name="Hernandez A.G."/>
            <person name="Wright C.L."/>
            <person name="Zimin A.V."/>
        </authorList>
    </citation>
    <scope>NUCLEOTIDE SEQUENCE [LARGE SCALE GENOMIC DNA]</scope>
    <source>
        <tissue evidence="2">Whole aphids</tissue>
    </source>
</reference>
<dbReference type="AlphaFoldDB" id="A0A6G0U2W7"/>
<dbReference type="EMBL" id="VYZN01000009">
    <property type="protein sequence ID" value="KAE9543283.1"/>
    <property type="molecule type" value="Genomic_DNA"/>
</dbReference>